<dbReference type="Proteomes" id="UP001595817">
    <property type="component" value="Unassembled WGS sequence"/>
</dbReference>
<keyword evidence="2" id="KW-1185">Reference proteome</keyword>
<reference evidence="2" key="1">
    <citation type="journal article" date="2019" name="Int. J. Syst. Evol. Microbiol.">
        <title>The Global Catalogue of Microorganisms (GCM) 10K type strain sequencing project: providing services to taxonomists for standard genome sequencing and annotation.</title>
        <authorList>
            <consortium name="The Broad Institute Genomics Platform"/>
            <consortium name="The Broad Institute Genome Sequencing Center for Infectious Disease"/>
            <person name="Wu L."/>
            <person name="Ma J."/>
        </authorList>
    </citation>
    <scope>NUCLEOTIDE SEQUENCE [LARGE SCALE GENOMIC DNA]</scope>
    <source>
        <strain evidence="2">CCUG 59778</strain>
    </source>
</reference>
<sequence>MGNQLDRTDIRLVRALSQVIYDRSFLFDDLKQINYISKGLKGFFGQIQKDEQNGSLILLQPDGSSVAIVNAESTSLDMQDPILFDFENLSKLVMDQVSSNLDVEEYIRMGTRLFFGKIVDSIAEGQELLSEKFFKRFQGSFQKAINNPTLAFTLQQGDDYYINVNLRTEMNGQISISSTGAEHKQDAYILIDIDVFTNRSESYGSFVEKSNKIAVETLDQMLGLLEG</sequence>
<proteinExistence type="predicted"/>
<dbReference type="EMBL" id="JBHSEC010000003">
    <property type="protein sequence ID" value="MFC4409452.1"/>
    <property type="molecule type" value="Genomic_DNA"/>
</dbReference>
<name>A0ABV8X491_9LACT</name>
<comment type="caution">
    <text evidence="1">The sequence shown here is derived from an EMBL/GenBank/DDBJ whole genome shotgun (WGS) entry which is preliminary data.</text>
</comment>
<evidence type="ECO:0000313" key="2">
    <source>
        <dbReference type="Proteomes" id="UP001595817"/>
    </source>
</evidence>
<protein>
    <submittedName>
        <fullName evidence="1">Uncharacterized protein</fullName>
    </submittedName>
</protein>
<dbReference type="RefSeq" id="WP_378152231.1">
    <property type="nucleotide sequence ID" value="NZ_JBHSEC010000003.1"/>
</dbReference>
<accession>A0ABV8X491</accession>
<gene>
    <name evidence="1" type="ORF">ACFOZY_03260</name>
</gene>
<evidence type="ECO:0000313" key="1">
    <source>
        <dbReference type="EMBL" id="MFC4409452.1"/>
    </source>
</evidence>
<organism evidence="1 2">
    <name type="scientific">Chungangia koreensis</name>
    <dbReference type="NCBI Taxonomy" id="752657"/>
    <lineage>
        <taxon>Bacteria</taxon>
        <taxon>Bacillati</taxon>
        <taxon>Bacillota</taxon>
        <taxon>Bacilli</taxon>
        <taxon>Lactobacillales</taxon>
        <taxon>Chungangia</taxon>
    </lineage>
</organism>